<feature type="compositionally biased region" description="Polar residues" evidence="1">
    <location>
        <begin position="321"/>
        <end position="339"/>
    </location>
</feature>
<evidence type="ECO:0000256" key="1">
    <source>
        <dbReference type="SAM" id="MobiDB-lite"/>
    </source>
</evidence>
<dbReference type="OrthoDB" id="5207085at2759"/>
<feature type="compositionally biased region" description="Basic and acidic residues" evidence="1">
    <location>
        <begin position="497"/>
        <end position="519"/>
    </location>
</feature>
<dbReference type="Proteomes" id="UP000178912">
    <property type="component" value="Unassembled WGS sequence"/>
</dbReference>
<keyword evidence="3" id="KW-1185">Reference proteome</keyword>
<evidence type="ECO:0000313" key="2">
    <source>
        <dbReference type="EMBL" id="CZT12569.1"/>
    </source>
</evidence>
<dbReference type="EMBL" id="FJUX01000164">
    <property type="protein sequence ID" value="CZT12569.1"/>
    <property type="molecule type" value="Genomic_DNA"/>
</dbReference>
<sequence length="528" mass="61283">MSGRHRKKESGTPKCAECVTLNTHRARLLPTLHCANHACPAIEPSGNVCGKKKSKDDYGCMFHRLPPRPPHVCEVEDCILLPAKLSLFCKLRKIHDAVPTGIKADFSDKCAYSGCLEFADATGNQDFCDNHKCCVQQCQSLRKRNRVDNDLKLAVFCFLHECETNGCEEPKVSRGHCRTHNCTFPKCPAARRTDFENSTLCPKHFREKLETGAAAAARQEVEKQFQKQLEHAEVEAIREELEKERAQIKKEREDEVEQKLFRIYELKLAEDEERRAREEERERIERKHHNNERSDTKYENSRQQEKFSNPERQFFEKPMPNVSQARYSHKNGQGRNPTFNEIGEGYYTSFENRSGPRGGIRRDTNGNREKAEANQSRHSRQDRSKRDSDGSFEHVELHQDEDHDWENDSATHSYGSDRDRRNDHLSPRFGTAYRRERGYSNEANAGSSGDQSTRGENFRHGSQQEGRYQSKGNPRVLRKDRDVRYDDERKRQNHRRGRDEDMRSGSDAHQYHEDTENAKRSGKGRSGW</sequence>
<evidence type="ECO:0000313" key="3">
    <source>
        <dbReference type="Proteomes" id="UP000178912"/>
    </source>
</evidence>
<organism evidence="2 3">
    <name type="scientific">Rhynchosporium agropyri</name>
    <dbReference type="NCBI Taxonomy" id="914238"/>
    <lineage>
        <taxon>Eukaryota</taxon>
        <taxon>Fungi</taxon>
        <taxon>Dikarya</taxon>
        <taxon>Ascomycota</taxon>
        <taxon>Pezizomycotina</taxon>
        <taxon>Leotiomycetes</taxon>
        <taxon>Helotiales</taxon>
        <taxon>Ploettnerulaceae</taxon>
        <taxon>Rhynchosporium</taxon>
    </lineage>
</organism>
<feature type="compositionally biased region" description="Basic and acidic residues" evidence="1">
    <location>
        <begin position="280"/>
        <end position="315"/>
    </location>
</feature>
<feature type="compositionally biased region" description="Basic and acidic residues" evidence="1">
    <location>
        <begin position="360"/>
        <end position="372"/>
    </location>
</feature>
<proteinExistence type="predicted"/>
<feature type="compositionally biased region" description="Basic and acidic residues" evidence="1">
    <location>
        <begin position="477"/>
        <end position="490"/>
    </location>
</feature>
<name>A0A1E1LRT2_9HELO</name>
<feature type="compositionally biased region" description="Polar residues" evidence="1">
    <location>
        <begin position="441"/>
        <end position="472"/>
    </location>
</feature>
<gene>
    <name evidence="2" type="ORF">RAG0_16352</name>
</gene>
<reference evidence="3" key="1">
    <citation type="submission" date="2016-03" db="EMBL/GenBank/DDBJ databases">
        <authorList>
            <person name="Guldener U."/>
        </authorList>
    </citation>
    <scope>NUCLEOTIDE SEQUENCE [LARGE SCALE GENOMIC DNA]</scope>
    <source>
        <strain evidence="3">04CH-RAC-A.6.1</strain>
    </source>
</reference>
<feature type="compositionally biased region" description="Basic and acidic residues" evidence="1">
    <location>
        <begin position="415"/>
        <end position="426"/>
    </location>
</feature>
<dbReference type="AlphaFoldDB" id="A0A1E1LRT2"/>
<protein>
    <submittedName>
        <fullName evidence="2">Uncharacterized protein</fullName>
    </submittedName>
</protein>
<feature type="region of interest" description="Disordered" evidence="1">
    <location>
        <begin position="280"/>
        <end position="528"/>
    </location>
</feature>
<accession>A0A1E1LRT2</accession>
<feature type="compositionally biased region" description="Basic and acidic residues" evidence="1">
    <location>
        <begin position="379"/>
        <end position="401"/>
    </location>
</feature>